<dbReference type="Gene3D" id="1.20.140.10">
    <property type="entry name" value="Butyryl-CoA Dehydrogenase, subunit A, domain 3"/>
    <property type="match status" value="1"/>
</dbReference>
<organism evidence="10 11">
    <name type="scientific">Pontibacter virosus</name>
    <dbReference type="NCBI Taxonomy" id="1765052"/>
    <lineage>
        <taxon>Bacteria</taxon>
        <taxon>Pseudomonadati</taxon>
        <taxon>Bacteroidota</taxon>
        <taxon>Cytophagia</taxon>
        <taxon>Cytophagales</taxon>
        <taxon>Hymenobacteraceae</taxon>
        <taxon>Pontibacter</taxon>
    </lineage>
</organism>
<reference evidence="10 11" key="1">
    <citation type="submission" date="2018-04" db="EMBL/GenBank/DDBJ databases">
        <title>Genomic Encyclopedia of Type Strains, Phase IV (KMG-IV): sequencing the most valuable type-strain genomes for metagenomic binning, comparative biology and taxonomic classification.</title>
        <authorList>
            <person name="Goeker M."/>
        </authorList>
    </citation>
    <scope>NUCLEOTIDE SEQUENCE [LARGE SCALE GENOMIC DNA]</scope>
    <source>
        <strain evidence="10 11">DSM 100231</strain>
    </source>
</reference>
<evidence type="ECO:0000256" key="6">
    <source>
        <dbReference type="RuleBase" id="RU362125"/>
    </source>
</evidence>
<sequence length="403" mass="44036">MAPGFKYVIPGGDESICPYMNLNQILQLVSQTTQTVIQEEAPRVDREALWPEESIRAMQRNGLAGLVVPREEGGMGQGLYALARACETIGSVSASTALCFGMHCVGTAVIAAKATSQQRKEFLQPIAAGEHLTTLALSEPGTGSHFYFPQTQLLLQSDDEYLIRGSKTFVTNGSKADSYVISTMGIEPDATLHEFSCVVVEKDRNGLEWGADWKGLGMRGNSSRSLTLNEVRVPAHNLLGEHGDQLWYVFQVVAPFFLTAMSGTYLGIAQAAFDNVRQHLMERTHRHSGMSLSQLALIQHRVGLLWAKIERTRRLIYHATELADLSDPGAVLPILSAKAEVANCAVDVVNEAMTLAGGIAYRDNSRLDVLLRDARAAHVMAPTTDLLYTWLGRALLDQPILDS</sequence>
<accession>A0A2U1B0T1</accession>
<evidence type="ECO:0000313" key="11">
    <source>
        <dbReference type="Proteomes" id="UP000245466"/>
    </source>
</evidence>
<comment type="cofactor">
    <cofactor evidence="1 6">
        <name>FAD</name>
        <dbReference type="ChEBI" id="CHEBI:57692"/>
    </cofactor>
</comment>
<dbReference type="SUPFAM" id="SSF56645">
    <property type="entry name" value="Acyl-CoA dehydrogenase NM domain-like"/>
    <property type="match status" value="1"/>
</dbReference>
<evidence type="ECO:0000259" key="9">
    <source>
        <dbReference type="Pfam" id="PF02771"/>
    </source>
</evidence>
<comment type="similarity">
    <text evidence="2 6">Belongs to the acyl-CoA dehydrogenase family.</text>
</comment>
<dbReference type="InterPro" id="IPR036250">
    <property type="entry name" value="AcylCo_DH-like_C"/>
</dbReference>
<feature type="domain" description="Acyl-CoA dehydrogenase/oxidase N-terminal" evidence="9">
    <location>
        <begin position="24"/>
        <end position="130"/>
    </location>
</feature>
<proteinExistence type="inferred from homology"/>
<keyword evidence="3 6" id="KW-0285">Flavoprotein</keyword>
<evidence type="ECO:0000313" key="10">
    <source>
        <dbReference type="EMBL" id="PVY42299.1"/>
    </source>
</evidence>
<dbReference type="InterPro" id="IPR037069">
    <property type="entry name" value="AcylCoA_DH/ox_N_sf"/>
</dbReference>
<dbReference type="GO" id="GO:0003995">
    <property type="term" value="F:acyl-CoA dehydrogenase activity"/>
    <property type="evidence" value="ECO:0007669"/>
    <property type="project" value="TreeGrafter"/>
</dbReference>
<dbReference type="EMBL" id="QEKI01000003">
    <property type="protein sequence ID" value="PVY42299.1"/>
    <property type="molecule type" value="Genomic_DNA"/>
</dbReference>
<evidence type="ECO:0000256" key="2">
    <source>
        <dbReference type="ARBA" id="ARBA00009347"/>
    </source>
</evidence>
<evidence type="ECO:0000259" key="8">
    <source>
        <dbReference type="Pfam" id="PF02770"/>
    </source>
</evidence>
<dbReference type="PANTHER" id="PTHR43884:SF25">
    <property type="entry name" value="ACYL-COA DEHYDROGENASE YDBM-RELATED"/>
    <property type="match status" value="1"/>
</dbReference>
<dbReference type="SUPFAM" id="SSF47203">
    <property type="entry name" value="Acyl-CoA dehydrogenase C-terminal domain-like"/>
    <property type="match status" value="1"/>
</dbReference>
<dbReference type="Pfam" id="PF00441">
    <property type="entry name" value="Acyl-CoA_dh_1"/>
    <property type="match status" value="1"/>
</dbReference>
<dbReference type="InterPro" id="IPR013786">
    <property type="entry name" value="AcylCoA_DH/ox_N"/>
</dbReference>
<gene>
    <name evidence="10" type="ORF">C8E01_103165</name>
</gene>
<dbReference type="AlphaFoldDB" id="A0A2U1B0T1"/>
<keyword evidence="11" id="KW-1185">Reference proteome</keyword>
<dbReference type="Pfam" id="PF02770">
    <property type="entry name" value="Acyl-CoA_dh_M"/>
    <property type="match status" value="1"/>
</dbReference>
<dbReference type="PANTHER" id="PTHR43884">
    <property type="entry name" value="ACYL-COA DEHYDROGENASE"/>
    <property type="match status" value="1"/>
</dbReference>
<feature type="domain" description="Acyl-CoA oxidase/dehydrogenase middle" evidence="8">
    <location>
        <begin position="135"/>
        <end position="231"/>
    </location>
</feature>
<name>A0A2U1B0T1_9BACT</name>
<evidence type="ECO:0000256" key="4">
    <source>
        <dbReference type="ARBA" id="ARBA00022827"/>
    </source>
</evidence>
<dbReference type="Gene3D" id="1.10.540.10">
    <property type="entry name" value="Acyl-CoA dehydrogenase/oxidase, N-terminal domain"/>
    <property type="match status" value="1"/>
</dbReference>
<evidence type="ECO:0000259" key="7">
    <source>
        <dbReference type="Pfam" id="PF00441"/>
    </source>
</evidence>
<dbReference type="Proteomes" id="UP000245466">
    <property type="component" value="Unassembled WGS sequence"/>
</dbReference>
<dbReference type="GO" id="GO:0050660">
    <property type="term" value="F:flavin adenine dinucleotide binding"/>
    <property type="evidence" value="ECO:0007669"/>
    <property type="project" value="InterPro"/>
</dbReference>
<dbReference type="InterPro" id="IPR006091">
    <property type="entry name" value="Acyl-CoA_Oxase/DH_mid-dom"/>
</dbReference>
<dbReference type="InterPro" id="IPR046373">
    <property type="entry name" value="Acyl-CoA_Oxase/DH_mid-dom_sf"/>
</dbReference>
<comment type="caution">
    <text evidence="10">The sequence shown here is derived from an EMBL/GenBank/DDBJ whole genome shotgun (WGS) entry which is preliminary data.</text>
</comment>
<feature type="domain" description="Acyl-CoA dehydrogenase/oxidase C-terminal" evidence="7">
    <location>
        <begin position="261"/>
        <end position="395"/>
    </location>
</feature>
<evidence type="ECO:0000256" key="1">
    <source>
        <dbReference type="ARBA" id="ARBA00001974"/>
    </source>
</evidence>
<keyword evidence="4 6" id="KW-0274">FAD</keyword>
<protein>
    <submittedName>
        <fullName evidence="10">Alkylation response protein AidB-like acyl-CoA dehydrogenase</fullName>
    </submittedName>
</protein>
<dbReference type="InterPro" id="IPR009075">
    <property type="entry name" value="AcylCo_DH/oxidase_C"/>
</dbReference>
<keyword evidence="5 6" id="KW-0560">Oxidoreductase</keyword>
<dbReference type="Pfam" id="PF02771">
    <property type="entry name" value="Acyl-CoA_dh_N"/>
    <property type="match status" value="1"/>
</dbReference>
<dbReference type="InterPro" id="IPR009100">
    <property type="entry name" value="AcylCoA_DH/oxidase_NM_dom_sf"/>
</dbReference>
<evidence type="ECO:0000256" key="3">
    <source>
        <dbReference type="ARBA" id="ARBA00022630"/>
    </source>
</evidence>
<dbReference type="Gene3D" id="2.40.110.10">
    <property type="entry name" value="Butyryl-CoA Dehydrogenase, subunit A, domain 2"/>
    <property type="match status" value="1"/>
</dbReference>
<evidence type="ECO:0000256" key="5">
    <source>
        <dbReference type="ARBA" id="ARBA00023002"/>
    </source>
</evidence>
<dbReference type="PIRSF" id="PIRSF016578">
    <property type="entry name" value="HsaA"/>
    <property type="match status" value="1"/>
</dbReference>
<dbReference type="CDD" id="cd00567">
    <property type="entry name" value="ACAD"/>
    <property type="match status" value="1"/>
</dbReference>